<organism evidence="3 4">
    <name type="scientific">Pyxidicoccus fallax</name>
    <dbReference type="NCBI Taxonomy" id="394095"/>
    <lineage>
        <taxon>Bacteria</taxon>
        <taxon>Pseudomonadati</taxon>
        <taxon>Myxococcota</taxon>
        <taxon>Myxococcia</taxon>
        <taxon>Myxococcales</taxon>
        <taxon>Cystobacterineae</taxon>
        <taxon>Myxococcaceae</taxon>
        <taxon>Pyxidicoccus</taxon>
    </lineage>
</organism>
<evidence type="ECO:0000313" key="3">
    <source>
        <dbReference type="EMBL" id="NMO18052.1"/>
    </source>
</evidence>
<proteinExistence type="predicted"/>
<feature type="non-terminal residue" evidence="3">
    <location>
        <position position="160"/>
    </location>
</feature>
<dbReference type="EMBL" id="JABBJJ010000119">
    <property type="protein sequence ID" value="NMO18052.1"/>
    <property type="molecule type" value="Genomic_DNA"/>
</dbReference>
<name>A0A848LK21_9BACT</name>
<keyword evidence="2" id="KW-0472">Membrane</keyword>
<comment type="caution">
    <text evidence="3">The sequence shown here is derived from an EMBL/GenBank/DDBJ whole genome shotgun (WGS) entry which is preliminary data.</text>
</comment>
<reference evidence="3 4" key="1">
    <citation type="submission" date="2020-04" db="EMBL/GenBank/DDBJ databases">
        <title>Draft genome of Pyxidicoccus fallax type strain.</title>
        <authorList>
            <person name="Whitworth D.E."/>
        </authorList>
    </citation>
    <scope>NUCLEOTIDE SEQUENCE [LARGE SCALE GENOMIC DNA]</scope>
    <source>
        <strain evidence="3 4">DSM 14698</strain>
    </source>
</reference>
<evidence type="ECO:0000256" key="2">
    <source>
        <dbReference type="SAM" id="Phobius"/>
    </source>
</evidence>
<protein>
    <submittedName>
        <fullName evidence="3">Energy transducer TonB</fullName>
    </submittedName>
</protein>
<keyword evidence="2" id="KW-0812">Transmembrane</keyword>
<keyword evidence="2" id="KW-1133">Transmembrane helix</keyword>
<dbReference type="AlphaFoldDB" id="A0A848LK21"/>
<evidence type="ECO:0000256" key="1">
    <source>
        <dbReference type="SAM" id="MobiDB-lite"/>
    </source>
</evidence>
<feature type="transmembrane region" description="Helical" evidence="2">
    <location>
        <begin position="35"/>
        <end position="59"/>
    </location>
</feature>
<keyword evidence="4" id="KW-1185">Reference proteome</keyword>
<dbReference type="Proteomes" id="UP000518300">
    <property type="component" value="Unassembled WGS sequence"/>
</dbReference>
<feature type="compositionally biased region" description="Low complexity" evidence="1">
    <location>
        <begin position="134"/>
        <end position="146"/>
    </location>
</feature>
<sequence>MAISDATASVERARPQPGLFRMGEVSSGEGPWARWGGAVLLAVVVHAGLLGAGLSLAAARPEKAPTPPEPELVFLTFAPPPPAPSAGGASQPVAQKAPATQARAPRQVERKLTPPVPKPEPVETKPEPVPEPPVEVAQQPEPVETPAAEPSAVAGNAGVG</sequence>
<feature type="region of interest" description="Disordered" evidence="1">
    <location>
        <begin position="59"/>
        <end position="160"/>
    </location>
</feature>
<evidence type="ECO:0000313" key="4">
    <source>
        <dbReference type="Proteomes" id="UP000518300"/>
    </source>
</evidence>
<gene>
    <name evidence="3" type="ORF">HG543_24795</name>
</gene>
<accession>A0A848LK21</accession>